<evidence type="ECO:0000313" key="6">
    <source>
        <dbReference type="Proteomes" id="UP000293195"/>
    </source>
</evidence>
<dbReference type="InterPro" id="IPR044053">
    <property type="entry name" value="AsaB-like"/>
</dbReference>
<evidence type="ECO:0000256" key="1">
    <source>
        <dbReference type="ARBA" id="ARBA00023002"/>
    </source>
</evidence>
<dbReference type="PANTHER" id="PTHR34598:SF3">
    <property type="entry name" value="OXIDOREDUCTASE AN1597"/>
    <property type="match status" value="1"/>
</dbReference>
<dbReference type="GO" id="GO:0016491">
    <property type="term" value="F:oxidoreductase activity"/>
    <property type="evidence" value="ECO:0007669"/>
    <property type="project" value="UniProtKB-KW"/>
</dbReference>
<dbReference type="NCBIfam" id="NF041278">
    <property type="entry name" value="CmcJ_NvfI_EfuI"/>
    <property type="match status" value="1"/>
</dbReference>
<accession>A0AB37W1N4</accession>
<reference evidence="3" key="2">
    <citation type="journal article" date="2019" name="bioRxiv">
        <title>Genomics, evolutionary history and diagnostics of the Alternaria alternata species group including apple and Asian pear pathotypes.</title>
        <authorList>
            <person name="Armitage A.D."/>
            <person name="Cockerton H.M."/>
            <person name="Sreenivasaprasad S."/>
            <person name="Woodhall J.W."/>
            <person name="Lane C.R."/>
            <person name="Harrison R.J."/>
            <person name="Clarkson J.P."/>
        </authorList>
    </citation>
    <scope>NUCLEOTIDE SEQUENCE</scope>
    <source>
        <strain evidence="3">FERA 1164</strain>
        <strain evidence="4">FERA 635</strain>
    </source>
</reference>
<protein>
    <recommendedName>
        <fullName evidence="7">TauD/TfdA-like domain-containing protein</fullName>
    </recommendedName>
</protein>
<keyword evidence="6" id="KW-1185">Reference proteome</keyword>
<reference evidence="3" key="1">
    <citation type="submission" date="2017-10" db="EMBL/GenBank/DDBJ databases">
        <authorList>
            <person name="Armitage A.D."/>
            <person name="Barbara D.J."/>
            <person name="Woodhall J.W."/>
            <person name="Sreenivasaprasad S."/>
            <person name="Lane C.R."/>
            <person name="Clarkson J.P."/>
            <person name="Harrison R.J."/>
        </authorList>
    </citation>
    <scope>NUCLEOTIDE SEQUENCE</scope>
    <source>
        <strain evidence="3">FERA 1164</strain>
        <strain evidence="4">FERA 635</strain>
    </source>
</reference>
<evidence type="ECO:0000256" key="2">
    <source>
        <dbReference type="ARBA" id="ARBA00023604"/>
    </source>
</evidence>
<dbReference type="Proteomes" id="UP000293195">
    <property type="component" value="Unassembled WGS sequence"/>
</dbReference>
<evidence type="ECO:0008006" key="7">
    <source>
        <dbReference type="Google" id="ProtNLM"/>
    </source>
</evidence>
<dbReference type="AlphaFoldDB" id="A0AB37W1N4"/>
<evidence type="ECO:0000313" key="5">
    <source>
        <dbReference type="Proteomes" id="UP000292340"/>
    </source>
</evidence>
<dbReference type="Proteomes" id="UP000292340">
    <property type="component" value="Unassembled WGS sequence"/>
</dbReference>
<proteinExistence type="inferred from homology"/>
<comment type="similarity">
    <text evidence="2">Belongs to the asaB hydroxylase/desaturase family.</text>
</comment>
<keyword evidence="1" id="KW-0560">Oxidoreductase</keyword>
<evidence type="ECO:0000313" key="3">
    <source>
        <dbReference type="EMBL" id="RYN16987.1"/>
    </source>
</evidence>
<dbReference type="EMBL" id="PDXF01000082">
    <property type="protein sequence ID" value="RYN90049.1"/>
    <property type="molecule type" value="Genomic_DNA"/>
</dbReference>
<gene>
    <name evidence="3" type="ORF">AA0115_g12040</name>
    <name evidence="4" type="ORF">AA0119_g11274</name>
</gene>
<name>A0AB37W1N4_9PLEO</name>
<evidence type="ECO:0000313" key="4">
    <source>
        <dbReference type="EMBL" id="RYN90049.1"/>
    </source>
</evidence>
<sequence length="307" mass="35855">MSLVTLLPPQFLLRSVTRIRRIDVTSYHCRRFLTTRATFHYLENRPEYRTIKPYHINVPERAFAPGLQSNEVSIPYHNTPVTGLRDIHKNFTLDRNGFKVVVEDASSDRALCNIMQYNEYADEALVRSKARKGVEHFLRKHITGCEDAIAFSHQVRRRDKHFPKLPRGTNGAVPQPVQGVHVDMTPDGSYSEVQDAIAARGYTDMSTRRWAVMHTWRPLFGPLEDWPLALMDYTSLNKAHDLIASDNIYVHRIRENYNVLWNKEHQWYFLENQQPHEILVFKTFDTHATKGHARRKYNLSSLSVRET</sequence>
<organism evidence="3 5">
    <name type="scientific">Alternaria tenuissima</name>
    <dbReference type="NCBI Taxonomy" id="119927"/>
    <lineage>
        <taxon>Eukaryota</taxon>
        <taxon>Fungi</taxon>
        <taxon>Dikarya</taxon>
        <taxon>Ascomycota</taxon>
        <taxon>Pezizomycotina</taxon>
        <taxon>Dothideomycetes</taxon>
        <taxon>Pleosporomycetidae</taxon>
        <taxon>Pleosporales</taxon>
        <taxon>Pleosporineae</taxon>
        <taxon>Pleosporaceae</taxon>
        <taxon>Alternaria</taxon>
        <taxon>Alternaria sect. Alternaria</taxon>
        <taxon>Alternaria alternata complex</taxon>
    </lineage>
</organism>
<dbReference type="EMBL" id="PDXB01000065">
    <property type="protein sequence ID" value="RYN16987.1"/>
    <property type="molecule type" value="Genomic_DNA"/>
</dbReference>
<comment type="caution">
    <text evidence="3">The sequence shown here is derived from an EMBL/GenBank/DDBJ whole genome shotgun (WGS) entry which is preliminary data.</text>
</comment>
<dbReference type="PANTHER" id="PTHR34598">
    <property type="entry name" value="BLL6449 PROTEIN"/>
    <property type="match status" value="1"/>
</dbReference>